<organism evidence="1 2">
    <name type="scientific">Aidingimonas halophila</name>
    <dbReference type="NCBI Taxonomy" id="574349"/>
    <lineage>
        <taxon>Bacteria</taxon>
        <taxon>Pseudomonadati</taxon>
        <taxon>Pseudomonadota</taxon>
        <taxon>Gammaproteobacteria</taxon>
        <taxon>Oceanospirillales</taxon>
        <taxon>Halomonadaceae</taxon>
        <taxon>Aidingimonas</taxon>
    </lineage>
</organism>
<proteinExistence type="predicted"/>
<dbReference type="EMBL" id="FNNI01000003">
    <property type="protein sequence ID" value="SDW89404.1"/>
    <property type="molecule type" value="Genomic_DNA"/>
</dbReference>
<gene>
    <name evidence="1" type="ORF">SAMN05443545_103139</name>
</gene>
<name>A0A1H2XAC4_9GAMM</name>
<dbReference type="Proteomes" id="UP000198500">
    <property type="component" value="Unassembled WGS sequence"/>
</dbReference>
<dbReference type="AlphaFoldDB" id="A0A1H2XAC4"/>
<evidence type="ECO:0000313" key="2">
    <source>
        <dbReference type="Proteomes" id="UP000198500"/>
    </source>
</evidence>
<protein>
    <submittedName>
        <fullName evidence="1">Uncharacterized protein</fullName>
    </submittedName>
</protein>
<evidence type="ECO:0000313" key="1">
    <source>
        <dbReference type="EMBL" id="SDW89404.1"/>
    </source>
</evidence>
<accession>A0A1H2XAC4</accession>
<sequence>MSRLTRCPESAGRITLIYLIQRTHSVRLLATAISHQNLPKGALFMEEFLSFIPQQAVKETTAILRFRNQ</sequence>
<keyword evidence="2" id="KW-1185">Reference proteome</keyword>
<reference evidence="1 2" key="1">
    <citation type="submission" date="2016-10" db="EMBL/GenBank/DDBJ databases">
        <authorList>
            <person name="de Groot N.N."/>
        </authorList>
    </citation>
    <scope>NUCLEOTIDE SEQUENCE [LARGE SCALE GENOMIC DNA]</scope>
    <source>
        <strain evidence="1 2">DSM 19219</strain>
    </source>
</reference>
<dbReference type="STRING" id="574349.SAMN05443545_103139"/>